<proteinExistence type="predicted"/>
<dbReference type="Gene3D" id="1.20.1250.20">
    <property type="entry name" value="MFS general substrate transporter like domains"/>
    <property type="match status" value="1"/>
</dbReference>
<keyword evidence="2 6" id="KW-0812">Transmembrane</keyword>
<dbReference type="Proteomes" id="UP001189429">
    <property type="component" value="Unassembled WGS sequence"/>
</dbReference>
<evidence type="ECO:0000256" key="3">
    <source>
        <dbReference type="ARBA" id="ARBA00022989"/>
    </source>
</evidence>
<gene>
    <name evidence="7" type="ORF">PCOR1329_LOCUS8753</name>
</gene>
<evidence type="ECO:0000256" key="5">
    <source>
        <dbReference type="SAM" id="MobiDB-lite"/>
    </source>
</evidence>
<comment type="caution">
    <text evidence="7">The sequence shown here is derived from an EMBL/GenBank/DDBJ whole genome shotgun (WGS) entry which is preliminary data.</text>
</comment>
<comment type="subcellular location">
    <subcellularLocation>
        <location evidence="1">Membrane</location>
        <topology evidence="1">Multi-pass membrane protein</topology>
    </subcellularLocation>
</comment>
<keyword evidence="3 6" id="KW-1133">Transmembrane helix</keyword>
<dbReference type="Pfam" id="PF00854">
    <property type="entry name" value="PTR2"/>
    <property type="match status" value="1"/>
</dbReference>
<feature type="non-terminal residue" evidence="7">
    <location>
        <position position="1"/>
    </location>
</feature>
<evidence type="ECO:0000313" key="7">
    <source>
        <dbReference type="EMBL" id="CAK0800677.1"/>
    </source>
</evidence>
<protein>
    <recommendedName>
        <fullName evidence="9">Solute carrier family 40 protein</fullName>
    </recommendedName>
</protein>
<evidence type="ECO:0000256" key="1">
    <source>
        <dbReference type="ARBA" id="ARBA00004141"/>
    </source>
</evidence>
<feature type="transmembrane region" description="Helical" evidence="6">
    <location>
        <begin position="378"/>
        <end position="398"/>
    </location>
</feature>
<dbReference type="InterPro" id="IPR036259">
    <property type="entry name" value="MFS_trans_sf"/>
</dbReference>
<evidence type="ECO:0000256" key="2">
    <source>
        <dbReference type="ARBA" id="ARBA00022692"/>
    </source>
</evidence>
<feature type="compositionally biased region" description="Basic residues" evidence="5">
    <location>
        <begin position="72"/>
        <end position="87"/>
    </location>
</feature>
<feature type="transmembrane region" description="Helical" evidence="6">
    <location>
        <begin position="419"/>
        <end position="440"/>
    </location>
</feature>
<reference evidence="7" key="1">
    <citation type="submission" date="2023-10" db="EMBL/GenBank/DDBJ databases">
        <authorList>
            <person name="Chen Y."/>
            <person name="Shah S."/>
            <person name="Dougan E. K."/>
            <person name="Thang M."/>
            <person name="Chan C."/>
        </authorList>
    </citation>
    <scope>NUCLEOTIDE SEQUENCE [LARGE SCALE GENOMIC DNA]</scope>
</reference>
<name>A0ABN9Q886_9DINO</name>
<keyword evidence="4 6" id="KW-0472">Membrane</keyword>
<evidence type="ECO:0000256" key="4">
    <source>
        <dbReference type="ARBA" id="ARBA00023136"/>
    </source>
</evidence>
<accession>A0ABN9Q886</accession>
<keyword evidence="8" id="KW-1185">Reference proteome</keyword>
<feature type="transmembrane region" description="Helical" evidence="6">
    <location>
        <begin position="336"/>
        <end position="358"/>
    </location>
</feature>
<evidence type="ECO:0000313" key="8">
    <source>
        <dbReference type="Proteomes" id="UP001189429"/>
    </source>
</evidence>
<evidence type="ECO:0000256" key="6">
    <source>
        <dbReference type="SAM" id="Phobius"/>
    </source>
</evidence>
<dbReference type="InterPro" id="IPR000109">
    <property type="entry name" value="POT_fam"/>
</dbReference>
<feature type="region of interest" description="Disordered" evidence="5">
    <location>
        <begin position="67"/>
        <end position="124"/>
    </location>
</feature>
<evidence type="ECO:0008006" key="9">
    <source>
        <dbReference type="Google" id="ProtNLM"/>
    </source>
</evidence>
<sequence length="565" mass="62207">VELCERLSFYTFAGSQEFFLEHIGFPLSRASALNEPPCGPCAPCSPSRPAGRRTWCSGATTRSSCRETGSTRRARRSPRRRRGRPWRARSCTSSACWGSCPLPPRASRRTSRTSEPTSMTQATRDPRLRRREVLLRVLLLHQRGRRRGLRLLHYLRRERRPRRPERLRLLLRLPHHGLLHAVRRRHLLGGPATRGRLRSGMSSYRRMDYSGIFLLQSDVPGSRAGFPSPLSAGPAGRLRRLGDALVQGRQLAASEVRAGLSDAAHNYDRNPRSIYGHAHLEGKRSALASTADCLARCAAYGSHQAALVCIGIVMLGGSIILSAMESLVPNLGSAMMVAAFLCAGLGTLAVILPCVNPSWLATAEGGTPTPEESDVQKFLMLLPTLFMGSLSFGALYNSMQFWYQQQACQMDVRLGSMQLSGSFFNIADCFAIVIMTPLAVDWINPILERNVGKMGHSLKFGIGMAVAGTDLCDHRGKAGAGPQGYRGAAAAVQLRAARRQHVGAQRRLDDGALLFDGRGGDLHAAHPAALRLLEEPPPPCARSRWRRRSSSRPCRRRCSPCWSRR</sequence>
<feature type="transmembrane region" description="Helical" evidence="6">
    <location>
        <begin position="305"/>
        <end position="324"/>
    </location>
</feature>
<dbReference type="EMBL" id="CAUYUJ010002414">
    <property type="protein sequence ID" value="CAK0800677.1"/>
    <property type="molecule type" value="Genomic_DNA"/>
</dbReference>
<organism evidence="7 8">
    <name type="scientific">Prorocentrum cordatum</name>
    <dbReference type="NCBI Taxonomy" id="2364126"/>
    <lineage>
        <taxon>Eukaryota</taxon>
        <taxon>Sar</taxon>
        <taxon>Alveolata</taxon>
        <taxon>Dinophyceae</taxon>
        <taxon>Prorocentrales</taxon>
        <taxon>Prorocentraceae</taxon>
        <taxon>Prorocentrum</taxon>
    </lineage>
</organism>